<proteinExistence type="predicted"/>
<keyword evidence="2" id="KW-1185">Reference proteome</keyword>
<dbReference type="Proteomes" id="UP000053989">
    <property type="component" value="Unassembled WGS sequence"/>
</dbReference>
<dbReference type="HOGENOM" id="CLU_1378861_0_0_1"/>
<name>A0A0C3CWX3_9AGAM</name>
<dbReference type="InParanoid" id="A0A0C3CWX3"/>
<reference evidence="2" key="2">
    <citation type="submission" date="2015-01" db="EMBL/GenBank/DDBJ databases">
        <title>Evolutionary Origins and Diversification of the Mycorrhizal Mutualists.</title>
        <authorList>
            <consortium name="DOE Joint Genome Institute"/>
            <consortium name="Mycorrhizal Genomics Consortium"/>
            <person name="Kohler A."/>
            <person name="Kuo A."/>
            <person name="Nagy L.G."/>
            <person name="Floudas D."/>
            <person name="Copeland A."/>
            <person name="Barry K.W."/>
            <person name="Cichocki N."/>
            <person name="Veneault-Fourrey C."/>
            <person name="LaButti K."/>
            <person name="Lindquist E.A."/>
            <person name="Lipzen A."/>
            <person name="Lundell T."/>
            <person name="Morin E."/>
            <person name="Murat C."/>
            <person name="Riley R."/>
            <person name="Ohm R."/>
            <person name="Sun H."/>
            <person name="Tunlid A."/>
            <person name="Henrissat B."/>
            <person name="Grigoriev I.V."/>
            <person name="Hibbett D.S."/>
            <person name="Martin F."/>
        </authorList>
    </citation>
    <scope>NUCLEOTIDE SEQUENCE [LARGE SCALE GENOMIC DNA]</scope>
    <source>
        <strain evidence="2">Foug A</strain>
    </source>
</reference>
<protein>
    <submittedName>
        <fullName evidence="1">Uncharacterized protein</fullName>
    </submittedName>
</protein>
<dbReference type="AlphaFoldDB" id="A0A0C3CWX3"/>
<sequence>MVDCAGCSVDNRLGMGLQSPQPLSSASHSSMDSGASSLVIVMLVFPAGIPFVSQSAITPQPVTITGVGTDMHGEYRGLETGNSKFHYLIIYNWLYSTLHQYDKGSAAAPTTLVPRSLRGRSDACGKRLSDIVSQRNSNHGLELEAAIHAEPPTRTHDVHRIFLNTSALTSSGFLALSMFWDLLSMAYVRPLSFDLETI</sequence>
<evidence type="ECO:0000313" key="1">
    <source>
        <dbReference type="EMBL" id="KIM53055.1"/>
    </source>
</evidence>
<reference evidence="1 2" key="1">
    <citation type="submission" date="2014-04" db="EMBL/GenBank/DDBJ databases">
        <authorList>
            <consortium name="DOE Joint Genome Institute"/>
            <person name="Kuo A."/>
            <person name="Kohler A."/>
            <person name="Nagy L.G."/>
            <person name="Floudas D."/>
            <person name="Copeland A."/>
            <person name="Barry K.W."/>
            <person name="Cichocki N."/>
            <person name="Veneault-Fourrey C."/>
            <person name="LaButti K."/>
            <person name="Lindquist E.A."/>
            <person name="Lipzen A."/>
            <person name="Lundell T."/>
            <person name="Morin E."/>
            <person name="Murat C."/>
            <person name="Sun H."/>
            <person name="Tunlid A."/>
            <person name="Henrissat B."/>
            <person name="Grigoriev I.V."/>
            <person name="Hibbett D.S."/>
            <person name="Martin F."/>
            <person name="Nordberg H.P."/>
            <person name="Cantor M.N."/>
            <person name="Hua S.X."/>
        </authorList>
    </citation>
    <scope>NUCLEOTIDE SEQUENCE [LARGE SCALE GENOMIC DNA]</scope>
    <source>
        <strain evidence="1 2">Foug A</strain>
    </source>
</reference>
<organism evidence="1 2">
    <name type="scientific">Scleroderma citrinum Foug A</name>
    <dbReference type="NCBI Taxonomy" id="1036808"/>
    <lineage>
        <taxon>Eukaryota</taxon>
        <taxon>Fungi</taxon>
        <taxon>Dikarya</taxon>
        <taxon>Basidiomycota</taxon>
        <taxon>Agaricomycotina</taxon>
        <taxon>Agaricomycetes</taxon>
        <taxon>Agaricomycetidae</taxon>
        <taxon>Boletales</taxon>
        <taxon>Sclerodermatineae</taxon>
        <taxon>Sclerodermataceae</taxon>
        <taxon>Scleroderma</taxon>
    </lineage>
</organism>
<gene>
    <name evidence="1" type="ORF">SCLCIDRAFT_466494</name>
</gene>
<evidence type="ECO:0000313" key="2">
    <source>
        <dbReference type="Proteomes" id="UP000053989"/>
    </source>
</evidence>
<accession>A0A0C3CWX3</accession>
<dbReference type="EMBL" id="KN822191">
    <property type="protein sequence ID" value="KIM53055.1"/>
    <property type="molecule type" value="Genomic_DNA"/>
</dbReference>